<name>A0A243GG72_BACTF</name>
<sequence length="42" mass="4910">MSWLYKAKNGIATKGNSNWKVMRITTPYDEEKEYGVALIFVR</sequence>
<protein>
    <recommendedName>
        <fullName evidence="1">Peptidase G2 IMC autoproteolytic cleavage domain-containing protein</fullName>
    </recommendedName>
</protein>
<evidence type="ECO:0000259" key="1">
    <source>
        <dbReference type="Pfam" id="PF11962"/>
    </source>
</evidence>
<dbReference type="Pfam" id="PF11962">
    <property type="entry name" value="Peptidase_G2"/>
    <property type="match status" value="1"/>
</dbReference>
<gene>
    <name evidence="2" type="ORF">BK772_25975</name>
</gene>
<proteinExistence type="predicted"/>
<accession>A0A243GG72</accession>
<dbReference type="Gene3D" id="2.40.300.10">
    <property type="entry name" value="Head decoration protein D"/>
    <property type="match status" value="1"/>
</dbReference>
<dbReference type="AlphaFoldDB" id="A0A243GG72"/>
<evidence type="ECO:0000313" key="2">
    <source>
        <dbReference type="EMBL" id="OUA06448.1"/>
    </source>
</evidence>
<feature type="domain" description="Peptidase G2 IMC autoproteolytic cleavage" evidence="1">
    <location>
        <begin position="6"/>
        <end position="42"/>
    </location>
</feature>
<evidence type="ECO:0000313" key="3">
    <source>
        <dbReference type="Proteomes" id="UP000195030"/>
    </source>
</evidence>
<organism evidence="2 3">
    <name type="scientific">Bacillus thuringiensis subsp. finitimus</name>
    <dbReference type="NCBI Taxonomy" id="29337"/>
    <lineage>
        <taxon>Bacteria</taxon>
        <taxon>Bacillati</taxon>
        <taxon>Bacillota</taxon>
        <taxon>Bacilli</taxon>
        <taxon>Bacillales</taxon>
        <taxon>Bacillaceae</taxon>
        <taxon>Bacillus</taxon>
        <taxon>Bacillus cereus group</taxon>
    </lineage>
</organism>
<dbReference type="Proteomes" id="UP000195030">
    <property type="component" value="Unassembled WGS sequence"/>
</dbReference>
<dbReference type="EMBL" id="NFEL01000050">
    <property type="protein sequence ID" value="OUA06448.1"/>
    <property type="molecule type" value="Genomic_DNA"/>
</dbReference>
<dbReference type="InterPro" id="IPR021865">
    <property type="entry name" value="Peptidase_G2"/>
</dbReference>
<comment type="caution">
    <text evidence="2">The sequence shown here is derived from an EMBL/GenBank/DDBJ whole genome shotgun (WGS) entry which is preliminary data.</text>
</comment>
<reference evidence="2 3" key="1">
    <citation type="submission" date="2016-10" db="EMBL/GenBank/DDBJ databases">
        <title>Comparative genomics of Bacillus thuringiensis reveals a path to pathogens against multiple invertebrate hosts.</title>
        <authorList>
            <person name="Zheng J."/>
            <person name="Gao Q."/>
            <person name="Liu H."/>
            <person name="Peng D."/>
            <person name="Ruan L."/>
            <person name="Sun M."/>
        </authorList>
    </citation>
    <scope>NUCLEOTIDE SEQUENCE [LARGE SCALE GENOMIC DNA]</scope>
    <source>
        <strain evidence="2">CTC</strain>
    </source>
</reference>